<evidence type="ECO:0000313" key="3">
    <source>
        <dbReference type="Proteomes" id="UP001219518"/>
    </source>
</evidence>
<proteinExistence type="predicted"/>
<dbReference type="Proteomes" id="UP001219518">
    <property type="component" value="Unassembled WGS sequence"/>
</dbReference>
<feature type="region of interest" description="Disordered" evidence="1">
    <location>
        <begin position="1"/>
        <end position="20"/>
    </location>
</feature>
<reference evidence="2" key="1">
    <citation type="submission" date="2021-07" db="EMBL/GenBank/DDBJ databases">
        <authorList>
            <person name="Catto M.A."/>
            <person name="Jacobson A."/>
            <person name="Kennedy G."/>
            <person name="Labadie P."/>
            <person name="Hunt B.G."/>
            <person name="Srinivasan R."/>
        </authorList>
    </citation>
    <scope>NUCLEOTIDE SEQUENCE</scope>
    <source>
        <strain evidence="2">PL_HMW_Pooled</strain>
        <tissue evidence="2">Head</tissue>
    </source>
</reference>
<comment type="caution">
    <text evidence="2">The sequence shown here is derived from an EMBL/GenBank/DDBJ whole genome shotgun (WGS) entry which is preliminary data.</text>
</comment>
<protein>
    <submittedName>
        <fullName evidence="2">Complement C4-B</fullName>
    </submittedName>
</protein>
<keyword evidence="3" id="KW-1185">Reference proteome</keyword>
<feature type="compositionally biased region" description="Polar residues" evidence="1">
    <location>
        <begin position="8"/>
        <end position="20"/>
    </location>
</feature>
<sequence>MGPAAATVCQSSASQPSGVTTSLPVCALTSTLIPADMDVVTVRVQDCSTHQLNRAPEVDSMSHFPPLNIGSNSSRTANVEVHLVERMESVAISPTNSNDSLASSDN</sequence>
<name>A0AAE1LM34_9NEOP</name>
<evidence type="ECO:0000256" key="1">
    <source>
        <dbReference type="SAM" id="MobiDB-lite"/>
    </source>
</evidence>
<gene>
    <name evidence="2" type="ORF">KUF71_012478</name>
</gene>
<accession>A0AAE1LM34</accession>
<dbReference type="AlphaFoldDB" id="A0AAE1LM34"/>
<organism evidence="2 3">
    <name type="scientific">Frankliniella fusca</name>
    <dbReference type="NCBI Taxonomy" id="407009"/>
    <lineage>
        <taxon>Eukaryota</taxon>
        <taxon>Metazoa</taxon>
        <taxon>Ecdysozoa</taxon>
        <taxon>Arthropoda</taxon>
        <taxon>Hexapoda</taxon>
        <taxon>Insecta</taxon>
        <taxon>Pterygota</taxon>
        <taxon>Neoptera</taxon>
        <taxon>Paraneoptera</taxon>
        <taxon>Thysanoptera</taxon>
        <taxon>Terebrantia</taxon>
        <taxon>Thripoidea</taxon>
        <taxon>Thripidae</taxon>
        <taxon>Frankliniella</taxon>
    </lineage>
</organism>
<dbReference type="EMBL" id="JAHWGI010001187">
    <property type="protein sequence ID" value="KAK3924455.1"/>
    <property type="molecule type" value="Genomic_DNA"/>
</dbReference>
<evidence type="ECO:0000313" key="2">
    <source>
        <dbReference type="EMBL" id="KAK3924455.1"/>
    </source>
</evidence>
<reference evidence="2" key="2">
    <citation type="journal article" date="2023" name="BMC Genomics">
        <title>Pest status, molecular evolution, and epigenetic factors derived from the genome assembly of Frankliniella fusca, a thysanopteran phytovirus vector.</title>
        <authorList>
            <person name="Catto M.A."/>
            <person name="Labadie P.E."/>
            <person name="Jacobson A.L."/>
            <person name="Kennedy G.G."/>
            <person name="Srinivasan R."/>
            <person name="Hunt B.G."/>
        </authorList>
    </citation>
    <scope>NUCLEOTIDE SEQUENCE</scope>
    <source>
        <strain evidence="2">PL_HMW_Pooled</strain>
    </source>
</reference>